<evidence type="ECO:0000313" key="1">
    <source>
        <dbReference type="EMBL" id="MFD2890870.1"/>
    </source>
</evidence>
<sequence>MSDATEPNLFVIEFHRFILSDETEPCCFLYMKYFYIAFFLYSTLSFSQSIFENDSILLWSSKRKLEWRDFRSNNKVHEYELAQAVITPSLIVIPRRISSTFDLGKLKVAAVVIKDKSWFKKQDVNIMIHEQGHFDIAEIYARKIRKKWTENLLKNELNLDSVFNIYKDIEDEHWNFQQEYEV</sequence>
<name>A0ABW5YIN0_9FLAO</name>
<dbReference type="RefSeq" id="WP_379810382.1">
    <property type="nucleotide sequence ID" value="NZ_JBHUPC010000010.1"/>
</dbReference>
<accession>A0ABW5YIN0</accession>
<evidence type="ECO:0000313" key="2">
    <source>
        <dbReference type="Proteomes" id="UP001597534"/>
    </source>
</evidence>
<proteinExistence type="predicted"/>
<gene>
    <name evidence="1" type="ORF">ACFS5J_02460</name>
</gene>
<comment type="caution">
    <text evidence="1">The sequence shown here is derived from an EMBL/GenBank/DDBJ whole genome shotgun (WGS) entry which is preliminary data.</text>
</comment>
<dbReference type="EMBL" id="JBHUPC010000010">
    <property type="protein sequence ID" value="MFD2890870.1"/>
    <property type="molecule type" value="Genomic_DNA"/>
</dbReference>
<dbReference type="Proteomes" id="UP001597534">
    <property type="component" value="Unassembled WGS sequence"/>
</dbReference>
<evidence type="ECO:0008006" key="3">
    <source>
        <dbReference type="Google" id="ProtNLM"/>
    </source>
</evidence>
<organism evidence="1 2">
    <name type="scientific">Flavobacterium chuncheonense</name>
    <dbReference type="NCBI Taxonomy" id="2026653"/>
    <lineage>
        <taxon>Bacteria</taxon>
        <taxon>Pseudomonadati</taxon>
        <taxon>Bacteroidota</taxon>
        <taxon>Flavobacteriia</taxon>
        <taxon>Flavobacteriales</taxon>
        <taxon>Flavobacteriaceae</taxon>
        <taxon>Flavobacterium</taxon>
    </lineage>
</organism>
<protein>
    <recommendedName>
        <fullName evidence="3">DUF922 domain-containing protein</fullName>
    </recommendedName>
</protein>
<keyword evidence="2" id="KW-1185">Reference proteome</keyword>
<reference evidence="2" key="1">
    <citation type="journal article" date="2019" name="Int. J. Syst. Evol. Microbiol.">
        <title>The Global Catalogue of Microorganisms (GCM) 10K type strain sequencing project: providing services to taxonomists for standard genome sequencing and annotation.</title>
        <authorList>
            <consortium name="The Broad Institute Genomics Platform"/>
            <consortium name="The Broad Institute Genome Sequencing Center for Infectious Disease"/>
            <person name="Wu L."/>
            <person name="Ma J."/>
        </authorList>
    </citation>
    <scope>NUCLEOTIDE SEQUENCE [LARGE SCALE GENOMIC DNA]</scope>
    <source>
        <strain evidence="2">KCTC 22671</strain>
    </source>
</reference>